<evidence type="ECO:0000256" key="5">
    <source>
        <dbReference type="ARBA" id="ARBA00022801"/>
    </source>
</evidence>
<reference evidence="10 11" key="1">
    <citation type="journal article" date="2018" name="MBio">
        <title>Comparative Genomics Reveals the Core Gene Toolbox for the Fungus-Insect Symbiosis.</title>
        <authorList>
            <person name="Wang Y."/>
            <person name="Stata M."/>
            <person name="Wang W."/>
            <person name="Stajich J.E."/>
            <person name="White M.M."/>
            <person name="Moncalvo J.M."/>
        </authorList>
    </citation>
    <scope>NUCLEOTIDE SEQUENCE [LARGE SCALE GENOMIC DNA]</scope>
    <source>
        <strain evidence="10 11">SC-DP-2</strain>
    </source>
</reference>
<dbReference type="AlphaFoldDB" id="A0A2T9Z8L0"/>
<comment type="similarity">
    <text evidence="2 8">Belongs to the PHP hydrolase family. HisK subfamily.</text>
</comment>
<organism evidence="10 11">
    <name type="scientific">Smittium megazygosporum</name>
    <dbReference type="NCBI Taxonomy" id="133381"/>
    <lineage>
        <taxon>Eukaryota</taxon>
        <taxon>Fungi</taxon>
        <taxon>Fungi incertae sedis</taxon>
        <taxon>Zoopagomycota</taxon>
        <taxon>Kickxellomycotina</taxon>
        <taxon>Harpellomycetes</taxon>
        <taxon>Harpellales</taxon>
        <taxon>Legeriomycetaceae</taxon>
        <taxon>Smittium</taxon>
    </lineage>
</organism>
<evidence type="ECO:0000256" key="3">
    <source>
        <dbReference type="ARBA" id="ARBA00013085"/>
    </source>
</evidence>
<dbReference type="SUPFAM" id="SSF89550">
    <property type="entry name" value="PHP domain-like"/>
    <property type="match status" value="1"/>
</dbReference>
<dbReference type="Proteomes" id="UP000245609">
    <property type="component" value="Unassembled WGS sequence"/>
</dbReference>
<dbReference type="PANTHER" id="PTHR21039">
    <property type="entry name" value="HISTIDINOL PHOSPHATASE-RELATED"/>
    <property type="match status" value="1"/>
</dbReference>
<keyword evidence="11" id="KW-1185">Reference proteome</keyword>
<keyword evidence="6 8" id="KW-0368">Histidine biosynthesis</keyword>
<sequence length="217" mass="25437">MPFTYHSHSGEFCLHASGKLEEVVLEAINKNFKILGLSEHSPRLSIQDFYPEEKHLEETDLVSSFEKYIACARDLQKRYTNQIKILVGMETEWIHDSFTIQQLDYFKKYDLQYIIGSIHHEMVISFKPNIIGHFDLIRIFSPQHKFSEKIIQAKGGKFTISDDSHGPSELGLYYSKLIPFLHESGIDKIYYIDYDSESGKIITKEYENFFTDSFWKN</sequence>
<gene>
    <name evidence="10" type="ORF">BB560_004668</name>
</gene>
<dbReference type="NCBIfam" id="TIGR01856">
    <property type="entry name" value="hisJ_fam"/>
    <property type="match status" value="1"/>
</dbReference>
<dbReference type="UniPathway" id="UPA00031">
    <property type="reaction ID" value="UER00013"/>
</dbReference>
<evidence type="ECO:0000256" key="2">
    <source>
        <dbReference type="ARBA" id="ARBA00009152"/>
    </source>
</evidence>
<comment type="catalytic activity">
    <reaction evidence="7 8">
        <text>L-histidinol phosphate + H2O = L-histidinol + phosphate</text>
        <dbReference type="Rhea" id="RHEA:14465"/>
        <dbReference type="ChEBI" id="CHEBI:15377"/>
        <dbReference type="ChEBI" id="CHEBI:43474"/>
        <dbReference type="ChEBI" id="CHEBI:57699"/>
        <dbReference type="ChEBI" id="CHEBI:57980"/>
        <dbReference type="EC" id="3.1.3.15"/>
    </reaction>
</comment>
<name>A0A2T9Z8L0_9FUNG</name>
<evidence type="ECO:0000256" key="6">
    <source>
        <dbReference type="ARBA" id="ARBA00023102"/>
    </source>
</evidence>
<proteinExistence type="inferred from homology"/>
<evidence type="ECO:0000313" key="11">
    <source>
        <dbReference type="Proteomes" id="UP000245609"/>
    </source>
</evidence>
<dbReference type="GO" id="GO:0005737">
    <property type="term" value="C:cytoplasm"/>
    <property type="evidence" value="ECO:0007669"/>
    <property type="project" value="TreeGrafter"/>
</dbReference>
<keyword evidence="4 8" id="KW-0028">Amino-acid biosynthesis</keyword>
<comment type="caution">
    <text evidence="10">The sequence shown here is derived from an EMBL/GenBank/DDBJ whole genome shotgun (WGS) entry which is preliminary data.</text>
</comment>
<accession>A0A2T9Z8L0</accession>
<evidence type="ECO:0000259" key="9">
    <source>
        <dbReference type="Pfam" id="PF02811"/>
    </source>
</evidence>
<dbReference type="EMBL" id="MBFS01001499">
    <property type="protein sequence ID" value="PVV00936.1"/>
    <property type="molecule type" value="Genomic_DNA"/>
</dbReference>
<protein>
    <recommendedName>
        <fullName evidence="3 8">Histidinol-phosphatase</fullName>
        <shortName evidence="8">HolPase</shortName>
        <ecNumber evidence="3 8">3.1.3.15</ecNumber>
    </recommendedName>
</protein>
<dbReference type="OrthoDB" id="5957391at2759"/>
<dbReference type="InterPro" id="IPR004013">
    <property type="entry name" value="PHP_dom"/>
</dbReference>
<dbReference type="GO" id="GO:0004401">
    <property type="term" value="F:histidinol-phosphatase activity"/>
    <property type="evidence" value="ECO:0007669"/>
    <property type="project" value="UniProtKB-UniRule"/>
</dbReference>
<dbReference type="EC" id="3.1.3.15" evidence="3 8"/>
<evidence type="ECO:0000313" key="10">
    <source>
        <dbReference type="EMBL" id="PVV00936.1"/>
    </source>
</evidence>
<dbReference type="PANTHER" id="PTHR21039:SF0">
    <property type="entry name" value="HISTIDINOL-PHOSPHATASE"/>
    <property type="match status" value="1"/>
</dbReference>
<evidence type="ECO:0000256" key="4">
    <source>
        <dbReference type="ARBA" id="ARBA00022605"/>
    </source>
</evidence>
<dbReference type="InterPro" id="IPR016195">
    <property type="entry name" value="Pol/histidinol_Pase-like"/>
</dbReference>
<comment type="pathway">
    <text evidence="1 8">Amino-acid biosynthesis; L-histidine biosynthesis; L-histidine from 5-phospho-alpha-D-ribose 1-diphosphate: step 8/9.</text>
</comment>
<dbReference type="InterPro" id="IPR010140">
    <property type="entry name" value="Histidinol_P_phosphatase_HisJ"/>
</dbReference>
<feature type="domain" description="PHP" evidence="9">
    <location>
        <begin position="5"/>
        <end position="135"/>
    </location>
</feature>
<dbReference type="Gene3D" id="3.20.20.140">
    <property type="entry name" value="Metal-dependent hydrolases"/>
    <property type="match status" value="2"/>
</dbReference>
<dbReference type="GO" id="GO:0000105">
    <property type="term" value="P:L-histidine biosynthetic process"/>
    <property type="evidence" value="ECO:0007669"/>
    <property type="project" value="UniProtKB-UniRule"/>
</dbReference>
<dbReference type="Pfam" id="PF02811">
    <property type="entry name" value="PHP"/>
    <property type="match status" value="1"/>
</dbReference>
<evidence type="ECO:0000256" key="1">
    <source>
        <dbReference type="ARBA" id="ARBA00004970"/>
    </source>
</evidence>
<dbReference type="STRING" id="133381.A0A2T9Z8L0"/>
<evidence type="ECO:0000256" key="7">
    <source>
        <dbReference type="ARBA" id="ARBA00049158"/>
    </source>
</evidence>
<keyword evidence="5 8" id="KW-0378">Hydrolase</keyword>
<evidence type="ECO:0000256" key="8">
    <source>
        <dbReference type="RuleBase" id="RU366003"/>
    </source>
</evidence>